<dbReference type="PROSITE" id="PS50089">
    <property type="entry name" value="ZF_RING_2"/>
    <property type="match status" value="1"/>
</dbReference>
<reference evidence="22 23" key="1">
    <citation type="journal article" date="2008" name="Nature">
        <title>The Trichoplax genome and the nature of placozoans.</title>
        <authorList>
            <person name="Srivastava M."/>
            <person name="Begovic E."/>
            <person name="Chapman J."/>
            <person name="Putnam N.H."/>
            <person name="Hellsten U."/>
            <person name="Kawashima T."/>
            <person name="Kuo A."/>
            <person name="Mitros T."/>
            <person name="Salamov A."/>
            <person name="Carpenter M.L."/>
            <person name="Signorovitch A.Y."/>
            <person name="Moreno M.A."/>
            <person name="Kamm K."/>
            <person name="Grimwood J."/>
            <person name="Schmutz J."/>
            <person name="Shapiro H."/>
            <person name="Grigoriev I.V."/>
            <person name="Buss L.W."/>
            <person name="Schierwater B."/>
            <person name="Dellaporta S.L."/>
            <person name="Rokhsar D.S."/>
        </authorList>
    </citation>
    <scope>NUCLEOTIDE SEQUENCE [LARGE SCALE GENOMIC DNA]</scope>
    <source>
        <strain evidence="22 23">Grell-BS-1999</strain>
    </source>
</reference>
<proteinExistence type="predicted"/>
<name>B3RV22_TRIAD</name>
<keyword evidence="23" id="KW-1185">Reference proteome</keyword>
<dbReference type="Pfam" id="PF13639">
    <property type="entry name" value="zf-RING_2"/>
    <property type="match status" value="1"/>
</dbReference>
<dbReference type="GO" id="GO:0016020">
    <property type="term" value="C:membrane"/>
    <property type="evidence" value="ECO:0007669"/>
    <property type="project" value="UniProtKB-SubCell"/>
</dbReference>
<dbReference type="PANTHER" id="PTHR46661:SF4">
    <property type="entry name" value="RING-TYPE DOMAIN-CONTAINING PROTEIN"/>
    <property type="match status" value="1"/>
</dbReference>
<evidence type="ECO:0000256" key="19">
    <source>
        <dbReference type="ARBA" id="ARBA00042305"/>
    </source>
</evidence>
<comment type="pathway">
    <text evidence="5">Protein modification; protein ubiquitination.</text>
</comment>
<dbReference type="HOGENOM" id="CLU_161466_0_0_1"/>
<dbReference type="GO" id="GO:0005768">
    <property type="term" value="C:endosome"/>
    <property type="evidence" value="ECO:0007669"/>
    <property type="project" value="UniProtKB-SubCell"/>
</dbReference>
<gene>
    <name evidence="22" type="ORF">TRIADDRAFT_23613</name>
</gene>
<sequence>MLFVVKCPICSKKLNRDDMQEHLANCLSKPRLTYNEDRLQSDSGECVICFEELVAGEVIARLPCLCVYHKACIDKWFEVNRVCPEHPDFKYEDYQENLNMN</sequence>
<dbReference type="Gene3D" id="3.30.160.60">
    <property type="entry name" value="Classic Zinc Finger"/>
    <property type="match status" value="1"/>
</dbReference>
<evidence type="ECO:0000256" key="17">
    <source>
        <dbReference type="ARBA" id="ARBA00040227"/>
    </source>
</evidence>
<evidence type="ECO:0000256" key="4">
    <source>
        <dbReference type="ARBA" id="ARBA00004371"/>
    </source>
</evidence>
<evidence type="ECO:0000256" key="20">
    <source>
        <dbReference type="PROSITE-ProRule" id="PRU00175"/>
    </source>
</evidence>
<evidence type="ECO:0000256" key="13">
    <source>
        <dbReference type="ARBA" id="ARBA00022833"/>
    </source>
</evidence>
<evidence type="ECO:0000256" key="2">
    <source>
        <dbReference type="ARBA" id="ARBA00004170"/>
    </source>
</evidence>
<keyword evidence="13" id="KW-0862">Zinc</keyword>
<keyword evidence="14" id="KW-0472">Membrane</keyword>
<dbReference type="GO" id="GO:0005764">
    <property type="term" value="C:lysosome"/>
    <property type="evidence" value="ECO:0007669"/>
    <property type="project" value="UniProtKB-SubCell"/>
</dbReference>
<accession>B3RV22</accession>
<evidence type="ECO:0000256" key="18">
    <source>
        <dbReference type="ARBA" id="ARBA00042177"/>
    </source>
</evidence>
<evidence type="ECO:0000256" key="3">
    <source>
        <dbReference type="ARBA" id="ARBA00004177"/>
    </source>
</evidence>
<dbReference type="SUPFAM" id="SSF57850">
    <property type="entry name" value="RING/U-box"/>
    <property type="match status" value="1"/>
</dbReference>
<evidence type="ECO:0000256" key="1">
    <source>
        <dbReference type="ARBA" id="ARBA00000900"/>
    </source>
</evidence>
<dbReference type="CTD" id="6752668"/>
<feature type="domain" description="RING-type" evidence="21">
    <location>
        <begin position="46"/>
        <end position="86"/>
    </location>
</feature>
<dbReference type="InParanoid" id="B3RV22"/>
<evidence type="ECO:0000313" key="22">
    <source>
        <dbReference type="EMBL" id="EDV25422.1"/>
    </source>
</evidence>
<dbReference type="EMBL" id="DS985244">
    <property type="protein sequence ID" value="EDV25422.1"/>
    <property type="molecule type" value="Genomic_DNA"/>
</dbReference>
<dbReference type="AlphaFoldDB" id="B3RV22"/>
<evidence type="ECO:0000256" key="8">
    <source>
        <dbReference type="ARBA" id="ARBA00022707"/>
    </source>
</evidence>
<dbReference type="InterPro" id="IPR001841">
    <property type="entry name" value="Znf_RING"/>
</dbReference>
<dbReference type="Gene3D" id="3.30.40.10">
    <property type="entry name" value="Zinc/RING finger domain, C3HC4 (zinc finger)"/>
    <property type="match status" value="1"/>
</dbReference>
<protein>
    <recommendedName>
        <fullName evidence="17">E3 ubiquitin-protein ligase ZNRF1</fullName>
        <ecNumber evidence="6">2.3.2.27</ecNumber>
    </recommendedName>
    <alternativeName>
        <fullName evidence="18">RING-type E3 ubiquitin transferase ZNRF1</fullName>
    </alternativeName>
    <alternativeName>
        <fullName evidence="19">Zinc/RING finger protein 1</fullName>
    </alternativeName>
</protein>
<keyword evidence="9" id="KW-0479">Metal-binding</keyword>
<dbReference type="EC" id="2.3.2.27" evidence="6"/>
<evidence type="ECO:0000256" key="12">
    <source>
        <dbReference type="ARBA" id="ARBA00022786"/>
    </source>
</evidence>
<keyword evidence="11 20" id="KW-0863">Zinc-finger</keyword>
<evidence type="ECO:0000313" key="23">
    <source>
        <dbReference type="Proteomes" id="UP000009022"/>
    </source>
</evidence>
<evidence type="ECO:0000256" key="5">
    <source>
        <dbReference type="ARBA" id="ARBA00004906"/>
    </source>
</evidence>
<evidence type="ECO:0000256" key="7">
    <source>
        <dbReference type="ARBA" id="ARBA00022679"/>
    </source>
</evidence>
<keyword evidence="8" id="KW-0519">Myristate</keyword>
<dbReference type="KEGG" id="tad:TRIADDRAFT_23613"/>
<comment type="subcellular location">
    <subcellularLocation>
        <location evidence="3">Endosome</location>
    </subcellularLocation>
    <subcellularLocation>
        <location evidence="4">Lysosome</location>
    </subcellularLocation>
    <subcellularLocation>
        <location evidence="2">Membrane</location>
        <topology evidence="2">Peripheral membrane protein</topology>
    </subcellularLocation>
</comment>
<dbReference type="GeneID" id="6752668"/>
<dbReference type="eggNOG" id="KOG0801">
    <property type="taxonomic scope" value="Eukaryota"/>
</dbReference>
<evidence type="ECO:0000256" key="11">
    <source>
        <dbReference type="ARBA" id="ARBA00022771"/>
    </source>
</evidence>
<dbReference type="GO" id="GO:0061630">
    <property type="term" value="F:ubiquitin protein ligase activity"/>
    <property type="evidence" value="ECO:0007669"/>
    <property type="project" value="UniProtKB-EC"/>
</dbReference>
<dbReference type="OMA" id="NVECHLI"/>
<evidence type="ECO:0000256" key="15">
    <source>
        <dbReference type="ARBA" id="ARBA00023228"/>
    </source>
</evidence>
<evidence type="ECO:0000256" key="6">
    <source>
        <dbReference type="ARBA" id="ARBA00012483"/>
    </source>
</evidence>
<evidence type="ECO:0000259" key="21">
    <source>
        <dbReference type="PROSITE" id="PS50089"/>
    </source>
</evidence>
<dbReference type="STRING" id="10228.B3RV22"/>
<dbReference type="PhylomeDB" id="B3RV22"/>
<dbReference type="PANTHER" id="PTHR46661">
    <property type="entry name" value="E3 UBIQUITIN-PROTEIN LIGASE ZNRF1-LIKE PROTEIN"/>
    <property type="match status" value="1"/>
</dbReference>
<keyword evidence="10" id="KW-0967">Endosome</keyword>
<dbReference type="GO" id="GO:0008270">
    <property type="term" value="F:zinc ion binding"/>
    <property type="evidence" value="ECO:0007669"/>
    <property type="project" value="UniProtKB-KW"/>
</dbReference>
<organism evidence="22 23">
    <name type="scientific">Trichoplax adhaerens</name>
    <name type="common">Trichoplax reptans</name>
    <dbReference type="NCBI Taxonomy" id="10228"/>
    <lineage>
        <taxon>Eukaryota</taxon>
        <taxon>Metazoa</taxon>
        <taxon>Placozoa</taxon>
        <taxon>Uniplacotomia</taxon>
        <taxon>Trichoplacea</taxon>
        <taxon>Trichoplacidae</taxon>
        <taxon>Trichoplax</taxon>
    </lineage>
</organism>
<comment type="catalytic activity">
    <reaction evidence="1">
        <text>S-ubiquitinyl-[E2 ubiquitin-conjugating enzyme]-L-cysteine + [acceptor protein]-L-lysine = [E2 ubiquitin-conjugating enzyme]-L-cysteine + N(6)-ubiquitinyl-[acceptor protein]-L-lysine.</text>
        <dbReference type="EC" id="2.3.2.27"/>
    </reaction>
</comment>
<dbReference type="InterPro" id="IPR013083">
    <property type="entry name" value="Znf_RING/FYVE/PHD"/>
</dbReference>
<keyword evidence="7" id="KW-0808">Transferase</keyword>
<dbReference type="Proteomes" id="UP000009022">
    <property type="component" value="Unassembled WGS sequence"/>
</dbReference>
<evidence type="ECO:0000256" key="16">
    <source>
        <dbReference type="ARBA" id="ARBA00023288"/>
    </source>
</evidence>
<evidence type="ECO:0000256" key="10">
    <source>
        <dbReference type="ARBA" id="ARBA00022753"/>
    </source>
</evidence>
<dbReference type="InterPro" id="IPR051878">
    <property type="entry name" value="ZNRF_ubiq-protein_ligase"/>
</dbReference>
<keyword evidence="12" id="KW-0833">Ubl conjugation pathway</keyword>
<evidence type="ECO:0000256" key="14">
    <source>
        <dbReference type="ARBA" id="ARBA00023136"/>
    </source>
</evidence>
<dbReference type="OrthoDB" id="10057496at2759"/>
<dbReference type="FunFam" id="3.30.40.10:FF:000235">
    <property type="entry name" value="E3 ubiquitin-protein ligase ZNRF1"/>
    <property type="match status" value="1"/>
</dbReference>
<keyword evidence="16" id="KW-0449">Lipoprotein</keyword>
<evidence type="ECO:0000256" key="9">
    <source>
        <dbReference type="ARBA" id="ARBA00022723"/>
    </source>
</evidence>
<keyword evidence="15" id="KW-0458">Lysosome</keyword>
<dbReference type="RefSeq" id="XP_002111455.1">
    <property type="nucleotide sequence ID" value="XM_002111419.1"/>
</dbReference>